<comment type="similarity">
    <text evidence="11">Belongs to the IPP isomerase type 2 family.</text>
</comment>
<evidence type="ECO:0000256" key="2">
    <source>
        <dbReference type="ARBA" id="ARBA00022490"/>
    </source>
</evidence>
<dbReference type="GO" id="GO:0008299">
    <property type="term" value="P:isoprenoid biosynthetic process"/>
    <property type="evidence" value="ECO:0007669"/>
    <property type="project" value="UniProtKB-UniRule"/>
</dbReference>
<dbReference type="GO" id="GO:0005737">
    <property type="term" value="C:cytoplasm"/>
    <property type="evidence" value="ECO:0007669"/>
    <property type="project" value="UniProtKB-SubCell"/>
</dbReference>
<feature type="binding site" evidence="11">
    <location>
        <begin position="62"/>
        <end position="64"/>
    </location>
    <ligand>
        <name>FMN</name>
        <dbReference type="ChEBI" id="CHEBI:58210"/>
    </ligand>
</feature>
<accession>A0A081LDH9</accession>
<comment type="catalytic activity">
    <reaction evidence="11">
        <text>isopentenyl diphosphate = dimethylallyl diphosphate</text>
        <dbReference type="Rhea" id="RHEA:23284"/>
        <dbReference type="ChEBI" id="CHEBI:57623"/>
        <dbReference type="ChEBI" id="CHEBI:128769"/>
        <dbReference type="EC" id="5.3.3.2"/>
    </reaction>
</comment>
<dbReference type="GO" id="GO:0016491">
    <property type="term" value="F:oxidoreductase activity"/>
    <property type="evidence" value="ECO:0007669"/>
    <property type="project" value="InterPro"/>
</dbReference>
<evidence type="ECO:0000256" key="3">
    <source>
        <dbReference type="ARBA" id="ARBA00022630"/>
    </source>
</evidence>
<dbReference type="EMBL" id="JOTP01000004">
    <property type="protein sequence ID" value="KEP27305.1"/>
    <property type="molecule type" value="Genomic_DNA"/>
</dbReference>
<dbReference type="eggNOG" id="COG1304">
    <property type="taxonomic scope" value="Bacteria"/>
</dbReference>
<dbReference type="CDD" id="cd02811">
    <property type="entry name" value="IDI-2_FMN"/>
    <property type="match status" value="1"/>
</dbReference>
<comment type="subcellular location">
    <subcellularLocation>
        <location evidence="11">Cytoplasm</location>
    </subcellularLocation>
</comment>
<organism evidence="13 14">
    <name type="scientific">Bacillus zhangzhouensis</name>
    <dbReference type="NCBI Taxonomy" id="1178540"/>
    <lineage>
        <taxon>Bacteria</taxon>
        <taxon>Bacillati</taxon>
        <taxon>Bacillota</taxon>
        <taxon>Bacilli</taxon>
        <taxon>Bacillales</taxon>
        <taxon>Bacillaceae</taxon>
        <taxon>Bacillus</taxon>
    </lineage>
</organism>
<feature type="binding site" evidence="11">
    <location>
        <position position="153"/>
    </location>
    <ligand>
        <name>Mg(2+)</name>
        <dbReference type="ChEBI" id="CHEBI:18420"/>
    </ligand>
</feature>
<feature type="binding site" evidence="11">
    <location>
        <begin position="6"/>
        <end position="7"/>
    </location>
    <ligand>
        <name>substrate</name>
    </ligand>
</feature>
<dbReference type="SMART" id="SM01240">
    <property type="entry name" value="IMPDH"/>
    <property type="match status" value="1"/>
</dbReference>
<evidence type="ECO:0000256" key="4">
    <source>
        <dbReference type="ARBA" id="ARBA00022643"/>
    </source>
</evidence>
<evidence type="ECO:0000256" key="5">
    <source>
        <dbReference type="ARBA" id="ARBA00022723"/>
    </source>
</evidence>
<dbReference type="GO" id="GO:0070402">
    <property type="term" value="F:NADPH binding"/>
    <property type="evidence" value="ECO:0007669"/>
    <property type="project" value="UniProtKB-UniRule"/>
</dbReference>
<comment type="subunit">
    <text evidence="10 11">Homooctamer. Dimer of tetramers.</text>
</comment>
<keyword evidence="9 11" id="KW-0413">Isomerase</keyword>
<dbReference type="SUPFAM" id="SSF51395">
    <property type="entry name" value="FMN-linked oxidoreductases"/>
    <property type="match status" value="1"/>
</dbReference>
<comment type="cofactor">
    <cofactor evidence="1 11">
        <name>FMN</name>
        <dbReference type="ChEBI" id="CHEBI:58210"/>
    </cofactor>
</comment>
<feature type="binding site" evidence="11">
    <location>
        <begin position="258"/>
        <end position="259"/>
    </location>
    <ligand>
        <name>FMN</name>
        <dbReference type="ChEBI" id="CHEBI:58210"/>
    </ligand>
</feature>
<keyword evidence="8 11" id="KW-0414">Isoprene biosynthesis</keyword>
<keyword evidence="5 11" id="KW-0479">Metal-binding</keyword>
<comment type="cofactor">
    <cofactor evidence="11">
        <name>NADPH</name>
        <dbReference type="ChEBI" id="CHEBI:57783"/>
    </cofactor>
</comment>
<dbReference type="InterPro" id="IPR011179">
    <property type="entry name" value="IPdP_isomerase"/>
</dbReference>
<evidence type="ECO:0000256" key="10">
    <source>
        <dbReference type="ARBA" id="ARBA00025810"/>
    </source>
</evidence>
<evidence type="ECO:0000256" key="9">
    <source>
        <dbReference type="ARBA" id="ARBA00023235"/>
    </source>
</evidence>
<evidence type="ECO:0000259" key="12">
    <source>
        <dbReference type="Pfam" id="PF01070"/>
    </source>
</evidence>
<dbReference type="GO" id="GO:0010181">
    <property type="term" value="F:FMN binding"/>
    <property type="evidence" value="ECO:0007669"/>
    <property type="project" value="UniProtKB-UniRule"/>
</dbReference>
<evidence type="ECO:0000256" key="7">
    <source>
        <dbReference type="ARBA" id="ARBA00022857"/>
    </source>
</evidence>
<dbReference type="HAMAP" id="MF_00354">
    <property type="entry name" value="Idi_2"/>
    <property type="match status" value="1"/>
</dbReference>
<comment type="caution">
    <text evidence="13">The sequence shown here is derived from an EMBL/GenBank/DDBJ whole genome shotgun (WGS) entry which is preliminary data.</text>
</comment>
<feature type="binding site" evidence="11">
    <location>
        <position position="93"/>
    </location>
    <ligand>
        <name>FMN</name>
        <dbReference type="ChEBI" id="CHEBI:58210"/>
    </ligand>
</feature>
<keyword evidence="4 11" id="KW-0288">FMN</keyword>
<keyword evidence="6 11" id="KW-0460">Magnesium</keyword>
<evidence type="ECO:0000313" key="13">
    <source>
        <dbReference type="EMBL" id="KEP27305.1"/>
    </source>
</evidence>
<evidence type="ECO:0000313" key="14">
    <source>
        <dbReference type="Proteomes" id="UP000028091"/>
    </source>
</evidence>
<dbReference type="EC" id="5.3.3.2" evidence="11"/>
<protein>
    <recommendedName>
        <fullName evidence="11">Isopentenyl-diphosphate delta-isomerase</fullName>
        <shortName evidence="11">IPP isomerase</shortName>
        <ecNumber evidence="11">5.3.3.2</ecNumber>
    </recommendedName>
    <alternativeName>
        <fullName evidence="11">Isopentenyl diphosphate:dimethylallyl diphosphate isomerase</fullName>
    </alternativeName>
    <alternativeName>
        <fullName evidence="11">Isopentenyl pyrophosphate isomerase</fullName>
    </alternativeName>
    <alternativeName>
        <fullName evidence="11">Type 2 isopentenyl diphosphate isomerase</fullName>
        <shortName evidence="11">IDI-2</shortName>
    </alternativeName>
</protein>
<dbReference type="PANTHER" id="PTHR43665:SF1">
    <property type="entry name" value="ISOPENTENYL-DIPHOSPHATE DELTA-ISOMERASE"/>
    <property type="match status" value="1"/>
</dbReference>
<dbReference type="RefSeq" id="WP_034318875.1">
    <property type="nucleotide sequence ID" value="NZ_JBCMYH010000014.1"/>
</dbReference>
<feature type="domain" description="FMN-dependent dehydrogenase" evidence="12">
    <location>
        <begin position="166"/>
        <end position="326"/>
    </location>
</feature>
<sequence>MTRAERKKQHIEHALSTGQHAATGLEDVSFVHASLPDLATSQIDTHTTIGGLTFGSPIFINAMTGGGGESTYEINRSLSIAAKETNIPVAVGSQMAALKDEEERRTYEVVRKVNPDGLVFANLGSEATIKQAREAVDMLEANMLQIHLNVIQEIVMPEGDRDFRGAIERIAVIAESVGVPVVVKEVGFGMSKETAKKLFDAGVAAVDVGGFGGTNFSKIENLRRQKALRYFDQWGIPTAASLAEVHTAFQDQTVLASGGIQDALDVTKSIALGASAAGLAGFFLKSLTSGGESGLVSDIIDLQEDVKMMMTVLGVKTIEELRQTQIVITGETSHWLKERGVDTTYYSLRTSKRGM</sequence>
<feature type="binding site" evidence="11">
    <location>
        <begin position="280"/>
        <end position="281"/>
    </location>
    <ligand>
        <name>FMN</name>
        <dbReference type="ChEBI" id="CHEBI:58210"/>
    </ligand>
</feature>
<dbReference type="InterPro" id="IPR000262">
    <property type="entry name" value="FMN-dep_DH"/>
</dbReference>
<comment type="function">
    <text evidence="11">Involved in the biosynthesis of isoprenoids. Catalyzes the 1,3-allylic rearrangement of the homoallylic substrate isopentenyl (IPP) to its allylic isomer, dimethylallyl diphosphate (DMAPP).</text>
</comment>
<feature type="binding site" evidence="11">
    <location>
        <position position="122"/>
    </location>
    <ligand>
        <name>FMN</name>
        <dbReference type="ChEBI" id="CHEBI:58210"/>
    </ligand>
</feature>
<dbReference type="AlphaFoldDB" id="A0A081LDH9"/>
<feature type="binding site" evidence="11">
    <location>
        <position position="184"/>
    </location>
    <ligand>
        <name>FMN</name>
        <dbReference type="ChEBI" id="CHEBI:58210"/>
    </ligand>
</feature>
<evidence type="ECO:0000256" key="6">
    <source>
        <dbReference type="ARBA" id="ARBA00022842"/>
    </source>
</evidence>
<dbReference type="NCBIfam" id="TIGR02151">
    <property type="entry name" value="IPP_isom_2"/>
    <property type="match status" value="1"/>
</dbReference>
<evidence type="ECO:0000256" key="11">
    <source>
        <dbReference type="HAMAP-Rule" id="MF_00354"/>
    </source>
</evidence>
<dbReference type="OrthoDB" id="9795032at2"/>
<gene>
    <name evidence="11" type="primary">fni</name>
    <name evidence="13" type="ORF">BA70_13305</name>
</gene>
<keyword evidence="2 11" id="KW-0963">Cytoplasm</keyword>
<keyword evidence="14" id="KW-1185">Reference proteome</keyword>
<dbReference type="Gene3D" id="3.20.20.70">
    <property type="entry name" value="Aldolase class I"/>
    <property type="match status" value="1"/>
</dbReference>
<name>A0A081LDH9_9BACI</name>
<dbReference type="InterPro" id="IPR013785">
    <property type="entry name" value="Aldolase_TIM"/>
</dbReference>
<comment type="cofactor">
    <cofactor evidence="11">
        <name>Mg(2+)</name>
        <dbReference type="ChEBI" id="CHEBI:18420"/>
    </cofactor>
</comment>
<keyword evidence="7 11" id="KW-0521">NADP</keyword>
<feature type="binding site" evidence="11">
    <location>
        <position position="152"/>
    </location>
    <ligand>
        <name>substrate</name>
    </ligand>
</feature>
<dbReference type="Proteomes" id="UP000028091">
    <property type="component" value="Unassembled WGS sequence"/>
</dbReference>
<proteinExistence type="inferred from homology"/>
<comment type="caution">
    <text evidence="11">Lacks conserved residue(s) required for the propagation of feature annotation.</text>
</comment>
<dbReference type="GO" id="GO:0004452">
    <property type="term" value="F:isopentenyl-diphosphate delta-isomerase activity"/>
    <property type="evidence" value="ECO:0007669"/>
    <property type="project" value="UniProtKB-UniRule"/>
</dbReference>
<keyword evidence="3 11" id="KW-0285">Flavoprotein</keyword>
<evidence type="ECO:0000256" key="8">
    <source>
        <dbReference type="ARBA" id="ARBA00023229"/>
    </source>
</evidence>
<reference evidence="13 14" key="1">
    <citation type="submission" date="2012-09" db="EMBL/GenBank/DDBJ databases">
        <title>Genome Sequence of Bacillus sp. DW5-4.</title>
        <authorList>
            <person name="Lai Q."/>
            <person name="Liu Y."/>
            <person name="Shao Z."/>
        </authorList>
    </citation>
    <scope>NUCLEOTIDE SEQUENCE [LARGE SCALE GENOMIC DNA]</scope>
    <source>
        <strain evidence="13 14">DW5-4</strain>
    </source>
</reference>
<evidence type="ECO:0000256" key="1">
    <source>
        <dbReference type="ARBA" id="ARBA00001917"/>
    </source>
</evidence>
<feature type="binding site" evidence="11">
    <location>
        <position position="214"/>
    </location>
    <ligand>
        <name>FMN</name>
        <dbReference type="ChEBI" id="CHEBI:58210"/>
    </ligand>
</feature>
<dbReference type="PANTHER" id="PTHR43665">
    <property type="entry name" value="ISOPENTENYL-DIPHOSPHATE DELTA-ISOMERASE"/>
    <property type="match status" value="1"/>
</dbReference>
<dbReference type="GO" id="GO:0000287">
    <property type="term" value="F:magnesium ion binding"/>
    <property type="evidence" value="ECO:0007669"/>
    <property type="project" value="UniProtKB-UniRule"/>
</dbReference>
<dbReference type="PIRSF" id="PIRSF003314">
    <property type="entry name" value="IPP_isomerase"/>
    <property type="match status" value="1"/>
</dbReference>
<dbReference type="Pfam" id="PF01070">
    <property type="entry name" value="FMN_dh"/>
    <property type="match status" value="1"/>
</dbReference>